<reference evidence="5 6" key="1">
    <citation type="submission" date="2019-07" db="EMBL/GenBank/DDBJ databases">
        <title>Rhodotorula toruloides NBRC10032 genome sequencing.</title>
        <authorList>
            <person name="Shida Y."/>
            <person name="Takaku H."/>
            <person name="Ogasawara W."/>
            <person name="Mori K."/>
        </authorList>
    </citation>
    <scope>NUCLEOTIDE SEQUENCE [LARGE SCALE GENOMIC DNA]</scope>
    <source>
        <strain evidence="5 6">NBRC10032</strain>
    </source>
</reference>
<comment type="catalytic activity">
    <reaction evidence="2">
        <text>methylglyoxal + H2O = (R)-lactate + H(+)</text>
        <dbReference type="Rhea" id="RHEA:27754"/>
        <dbReference type="ChEBI" id="CHEBI:15377"/>
        <dbReference type="ChEBI" id="CHEBI:15378"/>
        <dbReference type="ChEBI" id="CHEBI:16004"/>
        <dbReference type="ChEBI" id="CHEBI:17158"/>
        <dbReference type="EC" id="4.2.1.130"/>
    </reaction>
</comment>
<accession>A0A511KAD1</accession>
<organism evidence="5 6">
    <name type="scientific">Rhodotorula toruloides</name>
    <name type="common">Yeast</name>
    <name type="synonym">Rhodosporidium toruloides</name>
    <dbReference type="NCBI Taxonomy" id="5286"/>
    <lineage>
        <taxon>Eukaryota</taxon>
        <taxon>Fungi</taxon>
        <taxon>Dikarya</taxon>
        <taxon>Basidiomycota</taxon>
        <taxon>Pucciniomycotina</taxon>
        <taxon>Microbotryomycetes</taxon>
        <taxon>Sporidiobolales</taxon>
        <taxon>Sporidiobolaceae</taxon>
        <taxon>Rhodotorula</taxon>
    </lineage>
</organism>
<dbReference type="GO" id="GO:0019172">
    <property type="term" value="F:glyoxalase III activity"/>
    <property type="evidence" value="ECO:0007669"/>
    <property type="project" value="UniProtKB-EC"/>
</dbReference>
<dbReference type="CDD" id="cd03135">
    <property type="entry name" value="GATase1_DJ-1"/>
    <property type="match status" value="1"/>
</dbReference>
<feature type="compositionally biased region" description="Pro residues" evidence="3">
    <location>
        <begin position="70"/>
        <end position="81"/>
    </location>
</feature>
<dbReference type="PANTHER" id="PTHR48094">
    <property type="entry name" value="PROTEIN/NUCLEIC ACID DEGLYCASE DJ-1-RELATED"/>
    <property type="match status" value="1"/>
</dbReference>
<dbReference type="InterPro" id="IPR002818">
    <property type="entry name" value="DJ-1/PfpI"/>
</dbReference>
<dbReference type="GO" id="GO:0006979">
    <property type="term" value="P:response to oxidative stress"/>
    <property type="evidence" value="ECO:0007669"/>
    <property type="project" value="TreeGrafter"/>
</dbReference>
<feature type="compositionally biased region" description="Gly residues" evidence="3">
    <location>
        <begin position="165"/>
        <end position="174"/>
    </location>
</feature>
<dbReference type="PANTHER" id="PTHR48094:SF12">
    <property type="entry name" value="PARKINSON DISEASE PROTEIN 7 HOMOLOG"/>
    <property type="match status" value="1"/>
</dbReference>
<feature type="region of interest" description="Disordered" evidence="3">
    <location>
        <begin position="1"/>
        <end position="202"/>
    </location>
</feature>
<dbReference type="SUPFAM" id="SSF52317">
    <property type="entry name" value="Class I glutamine amidotransferase-like"/>
    <property type="match status" value="1"/>
</dbReference>
<evidence type="ECO:0000259" key="4">
    <source>
        <dbReference type="Pfam" id="PF01965"/>
    </source>
</evidence>
<feature type="compositionally biased region" description="Polar residues" evidence="3">
    <location>
        <begin position="48"/>
        <end position="69"/>
    </location>
</feature>
<dbReference type="Gene3D" id="3.40.50.880">
    <property type="match status" value="1"/>
</dbReference>
<name>A0A511KAD1_RHOTO</name>
<dbReference type="NCBIfam" id="TIGR01383">
    <property type="entry name" value="not_thiJ"/>
    <property type="match status" value="1"/>
</dbReference>
<dbReference type="EC" id="4.2.1.130" evidence="1"/>
<evidence type="ECO:0000256" key="1">
    <source>
        <dbReference type="ARBA" id="ARBA00013134"/>
    </source>
</evidence>
<dbReference type="InterPro" id="IPR029062">
    <property type="entry name" value="Class_I_gatase-like"/>
</dbReference>
<dbReference type="InterPro" id="IPR050325">
    <property type="entry name" value="Prot/Nucl_acid_deglycase"/>
</dbReference>
<feature type="domain" description="DJ-1/PfpI" evidence="4">
    <location>
        <begin position="271"/>
        <end position="444"/>
    </location>
</feature>
<dbReference type="AlphaFoldDB" id="A0A511KAD1"/>
<evidence type="ECO:0000313" key="6">
    <source>
        <dbReference type="Proteomes" id="UP000321518"/>
    </source>
</evidence>
<gene>
    <name evidence="5" type="ORF">Rt10032_c02g0972</name>
</gene>
<comment type="caution">
    <text evidence="5">The sequence shown here is derived from an EMBL/GenBank/DDBJ whole genome shotgun (WGS) entry which is preliminary data.</text>
</comment>
<dbReference type="Proteomes" id="UP000321518">
    <property type="component" value="Unassembled WGS sequence"/>
</dbReference>
<dbReference type="Pfam" id="PF01965">
    <property type="entry name" value="DJ-1_PfpI"/>
    <property type="match status" value="1"/>
</dbReference>
<dbReference type="OrthoDB" id="543156at2759"/>
<dbReference type="GO" id="GO:0005634">
    <property type="term" value="C:nucleus"/>
    <property type="evidence" value="ECO:0007669"/>
    <property type="project" value="TreeGrafter"/>
</dbReference>
<feature type="compositionally biased region" description="Low complexity" evidence="3">
    <location>
        <begin position="148"/>
        <end position="161"/>
    </location>
</feature>
<feature type="compositionally biased region" description="Basic and acidic residues" evidence="3">
    <location>
        <begin position="84"/>
        <end position="98"/>
    </location>
</feature>
<evidence type="ECO:0000256" key="2">
    <source>
        <dbReference type="ARBA" id="ARBA00048082"/>
    </source>
</evidence>
<proteinExistence type="predicted"/>
<dbReference type="EMBL" id="BJWK01000002">
    <property type="protein sequence ID" value="GEM06955.1"/>
    <property type="molecule type" value="Genomic_DNA"/>
</dbReference>
<dbReference type="GO" id="GO:0005739">
    <property type="term" value="C:mitochondrion"/>
    <property type="evidence" value="ECO:0007669"/>
    <property type="project" value="TreeGrafter"/>
</dbReference>
<dbReference type="InterPro" id="IPR006287">
    <property type="entry name" value="DJ-1"/>
</dbReference>
<dbReference type="GO" id="GO:1903189">
    <property type="term" value="P:glyoxal metabolic process"/>
    <property type="evidence" value="ECO:0007669"/>
    <property type="project" value="TreeGrafter"/>
</dbReference>
<sequence>MTSPKQEGAFKRLVRSLSRSSPRSERPRLQQRSSSRGKRLDDIAKYAPTNNAVAIPNTLPSPQGASYSTSPPPDSYFPRPPSEVLHDSEANGQERHPDSIGARAFDVGESSKGMAAPGVTFAPAAPGAPTKVRPDSELDGWRPPPPRRTTSQRVRRQPSSSGKGEMNGTGGGLSGHRSGERRKGESISTAVELDGVPVPTLPSMQPVELNGGGEHVEIGDRALDAGERWGVTLEDRPLSRNASQGLKRTASQWKKAAQKAFDPLPKEEGEKRVIVLVADGAEEIEVFTAYDVFVRASLNPVLVSVSPQFSPSNSLPHITLSRGARILADTQFETLMEEHWDLFDAVVVPGGAKGAERLSGEKRVQELLWRFWSEQKLVGCICAGSLAALTSQIGLGGALTSHPSVRSQLEKHYDYSDDRVVVAGNLVTSRGPGTALEWALQVVEILAGRKKRDEVEGPMIA</sequence>
<protein>
    <recommendedName>
        <fullName evidence="1">D-lactate dehydratase</fullName>
        <ecNumber evidence="1">4.2.1.130</ecNumber>
    </recommendedName>
</protein>
<evidence type="ECO:0000256" key="3">
    <source>
        <dbReference type="SAM" id="MobiDB-lite"/>
    </source>
</evidence>
<evidence type="ECO:0000313" key="5">
    <source>
        <dbReference type="EMBL" id="GEM06955.1"/>
    </source>
</evidence>